<dbReference type="AlphaFoldDB" id="A0AAV4XBC9"/>
<keyword evidence="3" id="KW-1185">Reference proteome</keyword>
<reference evidence="2 3" key="1">
    <citation type="submission" date="2021-06" db="EMBL/GenBank/DDBJ databases">
        <title>Caerostris extrusa draft genome.</title>
        <authorList>
            <person name="Kono N."/>
            <person name="Arakawa K."/>
        </authorList>
    </citation>
    <scope>NUCLEOTIDE SEQUENCE [LARGE SCALE GENOMIC DNA]</scope>
</reference>
<keyword evidence="1" id="KW-0732">Signal</keyword>
<sequence>MIFTEVPCVTLILLHICCYSMEGVESKSFVKQHDKPIGWNYFPSGLRRTGNYEPQDIILVVSLFQKLMWPNVGTSVVQPG</sequence>
<accession>A0AAV4XBC9</accession>
<evidence type="ECO:0000313" key="3">
    <source>
        <dbReference type="Proteomes" id="UP001054945"/>
    </source>
</evidence>
<evidence type="ECO:0000313" key="2">
    <source>
        <dbReference type="EMBL" id="GIY92457.1"/>
    </source>
</evidence>
<evidence type="ECO:0000256" key="1">
    <source>
        <dbReference type="SAM" id="SignalP"/>
    </source>
</evidence>
<feature type="signal peptide" evidence="1">
    <location>
        <begin position="1"/>
        <end position="26"/>
    </location>
</feature>
<evidence type="ECO:0008006" key="4">
    <source>
        <dbReference type="Google" id="ProtNLM"/>
    </source>
</evidence>
<dbReference type="Proteomes" id="UP001054945">
    <property type="component" value="Unassembled WGS sequence"/>
</dbReference>
<dbReference type="EMBL" id="BPLR01000143">
    <property type="protein sequence ID" value="GIY92457.1"/>
    <property type="molecule type" value="Genomic_DNA"/>
</dbReference>
<feature type="chain" id="PRO_5043360560" description="Secreted protein" evidence="1">
    <location>
        <begin position="27"/>
        <end position="80"/>
    </location>
</feature>
<comment type="caution">
    <text evidence="2">The sequence shown here is derived from an EMBL/GenBank/DDBJ whole genome shotgun (WGS) entry which is preliminary data.</text>
</comment>
<organism evidence="2 3">
    <name type="scientific">Caerostris extrusa</name>
    <name type="common">Bark spider</name>
    <name type="synonym">Caerostris bankana</name>
    <dbReference type="NCBI Taxonomy" id="172846"/>
    <lineage>
        <taxon>Eukaryota</taxon>
        <taxon>Metazoa</taxon>
        <taxon>Ecdysozoa</taxon>
        <taxon>Arthropoda</taxon>
        <taxon>Chelicerata</taxon>
        <taxon>Arachnida</taxon>
        <taxon>Araneae</taxon>
        <taxon>Araneomorphae</taxon>
        <taxon>Entelegynae</taxon>
        <taxon>Araneoidea</taxon>
        <taxon>Araneidae</taxon>
        <taxon>Caerostris</taxon>
    </lineage>
</organism>
<gene>
    <name evidence="2" type="ORF">CEXT_141991</name>
</gene>
<proteinExistence type="predicted"/>
<protein>
    <recommendedName>
        <fullName evidence="4">Secreted protein</fullName>
    </recommendedName>
</protein>
<name>A0AAV4XBC9_CAEEX</name>